<dbReference type="AlphaFoldDB" id="A0A8X8ICV4"/>
<keyword evidence="1" id="KW-1133">Transmembrane helix</keyword>
<feature type="transmembrane region" description="Helical" evidence="1">
    <location>
        <begin position="76"/>
        <end position="100"/>
    </location>
</feature>
<keyword evidence="1" id="KW-0472">Membrane</keyword>
<name>A0A8X8ICV4_9BACT</name>
<gene>
    <name evidence="2" type="ORF">SAMN05444410_10824</name>
</gene>
<protein>
    <submittedName>
        <fullName evidence="2">Uncharacterized protein</fullName>
    </submittedName>
</protein>
<evidence type="ECO:0000313" key="3">
    <source>
        <dbReference type="Proteomes" id="UP000198711"/>
    </source>
</evidence>
<reference evidence="2 3" key="1">
    <citation type="submission" date="2016-10" db="EMBL/GenBank/DDBJ databases">
        <authorList>
            <person name="Varghese N."/>
            <person name="Submissions S."/>
        </authorList>
    </citation>
    <scope>NUCLEOTIDE SEQUENCE [LARGE SCALE GENOMIC DNA]</scope>
    <source>
        <strain evidence="2 3">DSM 25353</strain>
    </source>
</reference>
<proteinExistence type="predicted"/>
<keyword evidence="1" id="KW-0812">Transmembrane</keyword>
<organism evidence="2 3">
    <name type="scientific">Hydrobacter penzbergensis</name>
    <dbReference type="NCBI Taxonomy" id="1235997"/>
    <lineage>
        <taxon>Bacteria</taxon>
        <taxon>Pseudomonadati</taxon>
        <taxon>Bacteroidota</taxon>
        <taxon>Chitinophagia</taxon>
        <taxon>Chitinophagales</taxon>
        <taxon>Chitinophagaceae</taxon>
        <taxon>Hydrobacter</taxon>
    </lineage>
</organism>
<sequence>MNPKAAKKTLLFVFVGSLCLCSILFTIARIEDLVKDSNYQKALTQLLKIYSVPLGCIIAGFFISEKKNGPFLNKQAFTVAIVLCSIWNLLIIGRAMIYIVNIFSSSDDISDVIVFIKDIPEVGSFLISGLLTYLFGKNEK</sequence>
<dbReference type="Proteomes" id="UP000198711">
    <property type="component" value="Unassembled WGS sequence"/>
</dbReference>
<dbReference type="EMBL" id="FNNO01000008">
    <property type="protein sequence ID" value="SDX00937.1"/>
    <property type="molecule type" value="Genomic_DNA"/>
</dbReference>
<dbReference type="RefSeq" id="WP_092723859.1">
    <property type="nucleotide sequence ID" value="NZ_FNNO01000008.1"/>
</dbReference>
<comment type="caution">
    <text evidence="2">The sequence shown here is derived from an EMBL/GenBank/DDBJ whole genome shotgun (WGS) entry which is preliminary data.</text>
</comment>
<keyword evidence="3" id="KW-1185">Reference proteome</keyword>
<evidence type="ECO:0000313" key="2">
    <source>
        <dbReference type="EMBL" id="SDX00937.1"/>
    </source>
</evidence>
<evidence type="ECO:0000256" key="1">
    <source>
        <dbReference type="SAM" id="Phobius"/>
    </source>
</evidence>
<feature type="transmembrane region" description="Helical" evidence="1">
    <location>
        <begin position="112"/>
        <end position="135"/>
    </location>
</feature>
<accession>A0A8X8ICV4</accession>
<feature type="transmembrane region" description="Helical" evidence="1">
    <location>
        <begin position="46"/>
        <end position="64"/>
    </location>
</feature>